<comment type="caution">
    <text evidence="1">The sequence shown here is derived from an EMBL/GenBank/DDBJ whole genome shotgun (WGS) entry which is preliminary data.</text>
</comment>
<sequence length="135" mass="14900">MRGITMRTVLSLLPLGLMAGLLVASPMARKFLKWTLGVLLLASLWSCTPEGNPLLSANAAAFKAALSGSMGWTECAAVLYGYQLPKADPNLLPNIPTCIGIVQRNVYQQHRVELTRDEIVNEKVRRRFTEAMKNE</sequence>
<dbReference type="Proteomes" id="UP000070255">
    <property type="component" value="Unassembled WGS sequence"/>
</dbReference>
<evidence type="ECO:0000313" key="1">
    <source>
        <dbReference type="EMBL" id="KWZ41794.1"/>
    </source>
</evidence>
<name>A0ABR5T9V8_9BURK</name>
<dbReference type="EMBL" id="LNJQ01000001">
    <property type="protein sequence ID" value="KWZ41794.1"/>
    <property type="molecule type" value="Genomic_DNA"/>
</dbReference>
<keyword evidence="2" id="KW-1185">Reference proteome</keyword>
<proteinExistence type="predicted"/>
<evidence type="ECO:0000313" key="2">
    <source>
        <dbReference type="Proteomes" id="UP000070255"/>
    </source>
</evidence>
<evidence type="ECO:0008006" key="3">
    <source>
        <dbReference type="Google" id="ProtNLM"/>
    </source>
</evidence>
<reference evidence="1 2" key="1">
    <citation type="submission" date="2015-11" db="EMBL/GenBank/DDBJ databases">
        <authorList>
            <person name="Sahl J."/>
            <person name="Wagner D."/>
            <person name="Keim P."/>
        </authorList>
    </citation>
    <scope>NUCLEOTIDE SEQUENCE [LARGE SCALE GENOMIC DNA]</scope>
    <source>
        <strain evidence="1 2">BDU18</strain>
    </source>
</reference>
<protein>
    <recommendedName>
        <fullName evidence="3">Lipoprotein</fullName>
    </recommendedName>
</protein>
<organism evidence="1 2">
    <name type="scientific">Burkholderia savannae</name>
    <dbReference type="NCBI Taxonomy" id="1637837"/>
    <lineage>
        <taxon>Bacteria</taxon>
        <taxon>Pseudomonadati</taxon>
        <taxon>Pseudomonadota</taxon>
        <taxon>Betaproteobacteria</taxon>
        <taxon>Burkholderiales</taxon>
        <taxon>Burkholderiaceae</taxon>
        <taxon>Burkholderia</taxon>
        <taxon>pseudomallei group</taxon>
    </lineage>
</organism>
<accession>A0ABR5T9V8</accession>
<gene>
    <name evidence="1" type="ORF">WS72_02140</name>
</gene>